<dbReference type="EMBL" id="CP061799">
    <property type="protein sequence ID" value="QTA83709.1"/>
    <property type="molecule type" value="Genomic_DNA"/>
</dbReference>
<dbReference type="PANTHER" id="PTHR34404:SF3">
    <property type="entry name" value="REGULATORY PROTEIN, FMDB FAMILY"/>
    <property type="match status" value="1"/>
</dbReference>
<dbReference type="PANTHER" id="PTHR34404">
    <property type="entry name" value="REGULATORY PROTEIN, FMDB FAMILY"/>
    <property type="match status" value="1"/>
</dbReference>
<gene>
    <name evidence="2" type="ORF">dnl_61240</name>
</gene>
<evidence type="ECO:0000313" key="3">
    <source>
        <dbReference type="Proteomes" id="UP000663720"/>
    </source>
</evidence>
<dbReference type="InterPro" id="IPR013429">
    <property type="entry name" value="Regulatory_FmdB_Zinc_ribbon"/>
</dbReference>
<accession>A0A975BEK1</accession>
<feature type="domain" description="Putative regulatory protein FmdB zinc ribbon" evidence="1">
    <location>
        <begin position="1"/>
        <end position="43"/>
    </location>
</feature>
<dbReference type="KEGG" id="dli:dnl_61240"/>
<dbReference type="AlphaFoldDB" id="A0A975BEK1"/>
<dbReference type="Proteomes" id="UP000663720">
    <property type="component" value="Chromosome"/>
</dbReference>
<dbReference type="NCBIfam" id="TIGR02605">
    <property type="entry name" value="CxxC_CxxC_SSSS"/>
    <property type="match status" value="1"/>
</dbReference>
<proteinExistence type="predicted"/>
<dbReference type="RefSeq" id="WP_207689513.1">
    <property type="nucleotide sequence ID" value="NZ_CP061799.1"/>
</dbReference>
<evidence type="ECO:0000259" key="1">
    <source>
        <dbReference type="SMART" id="SM00834"/>
    </source>
</evidence>
<dbReference type="SMART" id="SM00834">
    <property type="entry name" value="CxxC_CXXC_SSSS"/>
    <property type="match status" value="1"/>
</dbReference>
<keyword evidence="3" id="KW-1185">Reference proteome</keyword>
<reference evidence="2" key="1">
    <citation type="journal article" date="2021" name="Microb. Physiol.">
        <title>Proteogenomic Insights into the Physiology of Marine, Sulfate-Reducing, Filamentous Desulfonema limicola and Desulfonema magnum.</title>
        <authorList>
            <person name="Schnaars V."/>
            <person name="Wohlbrand L."/>
            <person name="Scheve S."/>
            <person name="Hinrichs C."/>
            <person name="Reinhardt R."/>
            <person name="Rabus R."/>
        </authorList>
    </citation>
    <scope>NUCLEOTIDE SEQUENCE</scope>
    <source>
        <strain evidence="2">5ac10</strain>
    </source>
</reference>
<protein>
    <submittedName>
        <fullName evidence="2">Zinc ribbon domain-containing protein</fullName>
    </submittedName>
</protein>
<dbReference type="Pfam" id="PF09723">
    <property type="entry name" value="Zn_ribbon_8"/>
    <property type="match status" value="1"/>
</dbReference>
<sequence length="167" mass="19246">MPIYEFYCKDCHTVFNFFSKTIDTDTCPLCPKCKENILTRQVSLFAFTGRAKEKGDMEEMPFDESKMEQAIQVLAKESEKMKDDDPVQAARLMRRLSDMTGVKMGQGMEEALARLEKGEDPDQIESEMGDILEGEDPFLIPDKKSRDFRQKIQAPLKDETLYELNPE</sequence>
<organism evidence="2 3">
    <name type="scientific">Desulfonema limicola</name>
    <dbReference type="NCBI Taxonomy" id="45656"/>
    <lineage>
        <taxon>Bacteria</taxon>
        <taxon>Pseudomonadati</taxon>
        <taxon>Thermodesulfobacteriota</taxon>
        <taxon>Desulfobacteria</taxon>
        <taxon>Desulfobacterales</taxon>
        <taxon>Desulfococcaceae</taxon>
        <taxon>Desulfonema</taxon>
    </lineage>
</organism>
<name>A0A975BEK1_9BACT</name>
<evidence type="ECO:0000313" key="2">
    <source>
        <dbReference type="EMBL" id="QTA83709.1"/>
    </source>
</evidence>